<proteinExistence type="predicted"/>
<organism evidence="1 2">
    <name type="scientific">Candidatus Amesbacteria bacterium RIFCSPHIGHO2_01_FULL_48_32b</name>
    <dbReference type="NCBI Taxonomy" id="1797253"/>
    <lineage>
        <taxon>Bacteria</taxon>
        <taxon>Candidatus Amesiibacteriota</taxon>
    </lineage>
</organism>
<evidence type="ECO:0008006" key="3">
    <source>
        <dbReference type="Google" id="ProtNLM"/>
    </source>
</evidence>
<dbReference type="InterPro" id="IPR004951">
    <property type="entry name" value="DUF268_CAE_spp"/>
</dbReference>
<evidence type="ECO:0000313" key="1">
    <source>
        <dbReference type="EMBL" id="OGC92396.1"/>
    </source>
</evidence>
<comment type="caution">
    <text evidence="1">The sequence shown here is derived from an EMBL/GenBank/DDBJ whole genome shotgun (WGS) entry which is preliminary data.</text>
</comment>
<dbReference type="AlphaFoldDB" id="A0A1F4YF51"/>
<accession>A0A1F4YF51</accession>
<protein>
    <recommendedName>
        <fullName evidence="3">Methyltransferase type 11 domain-containing protein</fullName>
    </recommendedName>
</protein>
<dbReference type="Proteomes" id="UP000178176">
    <property type="component" value="Unassembled WGS sequence"/>
</dbReference>
<gene>
    <name evidence="1" type="ORF">A2876_02125</name>
</gene>
<dbReference type="Pfam" id="PF03269">
    <property type="entry name" value="DUF268"/>
    <property type="match status" value="1"/>
</dbReference>
<sequence>MDKMRKMIKKGGWLFLAVPIGVDKVIWNAHRVYGGARLPLLLAGWRVLDTVGFDRSLLTVDLPGLDVIQPVFVLENT</sequence>
<evidence type="ECO:0000313" key="2">
    <source>
        <dbReference type="Proteomes" id="UP000178176"/>
    </source>
</evidence>
<reference evidence="1 2" key="1">
    <citation type="journal article" date="2016" name="Nat. Commun.">
        <title>Thousands of microbial genomes shed light on interconnected biogeochemical processes in an aquifer system.</title>
        <authorList>
            <person name="Anantharaman K."/>
            <person name="Brown C.T."/>
            <person name="Hug L.A."/>
            <person name="Sharon I."/>
            <person name="Castelle C.J."/>
            <person name="Probst A.J."/>
            <person name="Thomas B.C."/>
            <person name="Singh A."/>
            <person name="Wilkins M.J."/>
            <person name="Karaoz U."/>
            <person name="Brodie E.L."/>
            <person name="Williams K.H."/>
            <person name="Hubbard S.S."/>
            <person name="Banfield J.F."/>
        </authorList>
    </citation>
    <scope>NUCLEOTIDE SEQUENCE [LARGE SCALE GENOMIC DNA]</scope>
</reference>
<dbReference type="EMBL" id="MEXH01000016">
    <property type="protein sequence ID" value="OGC92396.1"/>
    <property type="molecule type" value="Genomic_DNA"/>
</dbReference>
<name>A0A1F4YF51_9BACT</name>